<organism evidence="1">
    <name type="scientific">marine sediment metagenome</name>
    <dbReference type="NCBI Taxonomy" id="412755"/>
    <lineage>
        <taxon>unclassified sequences</taxon>
        <taxon>metagenomes</taxon>
        <taxon>ecological metagenomes</taxon>
    </lineage>
</organism>
<feature type="non-terminal residue" evidence="1">
    <location>
        <position position="212"/>
    </location>
</feature>
<gene>
    <name evidence="1" type="ORF">S12H4_32025</name>
</gene>
<reference evidence="1" key="1">
    <citation type="journal article" date="2014" name="Front. Microbiol.">
        <title>High frequency of phylogenetically diverse reductive dehalogenase-homologous genes in deep subseafloor sedimentary metagenomes.</title>
        <authorList>
            <person name="Kawai M."/>
            <person name="Futagami T."/>
            <person name="Toyoda A."/>
            <person name="Takaki Y."/>
            <person name="Nishi S."/>
            <person name="Hori S."/>
            <person name="Arai W."/>
            <person name="Tsubouchi T."/>
            <person name="Morono Y."/>
            <person name="Uchiyama I."/>
            <person name="Ito T."/>
            <person name="Fujiyama A."/>
            <person name="Inagaki F."/>
            <person name="Takami H."/>
        </authorList>
    </citation>
    <scope>NUCLEOTIDE SEQUENCE</scope>
    <source>
        <strain evidence="1">Expedition CK06-06</strain>
    </source>
</reference>
<evidence type="ECO:0000313" key="1">
    <source>
        <dbReference type="EMBL" id="GAJ01762.1"/>
    </source>
</evidence>
<proteinExistence type="predicted"/>
<dbReference type="EMBL" id="BARW01018743">
    <property type="protein sequence ID" value="GAJ01762.1"/>
    <property type="molecule type" value="Genomic_DNA"/>
</dbReference>
<sequence length="212" mass="24622">MKRIYYHPIEDEDYFEIITKADEYIVISYSKSPGKTRFKTRLVNVDEFKTKKGRVNYSRVEEILSDKKGAVEKIIYKAKNPPLSAGEFLECIGEGRNVLTSIVIAETKDPVRSHEIYDELLEELGDAKARTLATGKDADRCYDNYRNLQKEGWANVKAYRIAKPKTYEIYDKLCREGLDKVRAYDIAEREDREISFRRTEALERAVVAAFIQ</sequence>
<protein>
    <submittedName>
        <fullName evidence="1">Uncharacterized protein</fullName>
    </submittedName>
</protein>
<dbReference type="AlphaFoldDB" id="X1UDU8"/>
<accession>X1UDU8</accession>
<comment type="caution">
    <text evidence="1">The sequence shown here is derived from an EMBL/GenBank/DDBJ whole genome shotgun (WGS) entry which is preliminary data.</text>
</comment>
<name>X1UDU8_9ZZZZ</name>